<feature type="chain" id="PRO_5045696098" evidence="4">
    <location>
        <begin position="25"/>
        <end position="545"/>
    </location>
</feature>
<protein>
    <submittedName>
        <fullName evidence="5">Spore germination protein</fullName>
    </submittedName>
</protein>
<feature type="transmembrane region" description="Helical" evidence="3">
    <location>
        <begin position="292"/>
        <end position="313"/>
    </location>
</feature>
<dbReference type="Pfam" id="PF03323">
    <property type="entry name" value="GerA"/>
    <property type="match status" value="1"/>
</dbReference>
<dbReference type="InterPro" id="IPR004995">
    <property type="entry name" value="Spore_Ger"/>
</dbReference>
<evidence type="ECO:0000256" key="2">
    <source>
        <dbReference type="ARBA" id="ARBA00023136"/>
    </source>
</evidence>
<evidence type="ECO:0000256" key="3">
    <source>
        <dbReference type="SAM" id="Phobius"/>
    </source>
</evidence>
<dbReference type="PIRSF" id="PIRSF005690">
    <property type="entry name" value="GerBA"/>
    <property type="match status" value="1"/>
</dbReference>
<reference evidence="5 6" key="1">
    <citation type="submission" date="2020-01" db="EMBL/GenBank/DDBJ databases">
        <title>Paenibacillus soybeanensis sp. nov. isolated from the nodules of soybean (Glycine max(L.) Merr).</title>
        <authorList>
            <person name="Wang H."/>
        </authorList>
    </citation>
    <scope>NUCLEOTIDE SEQUENCE [LARGE SCALE GENOMIC DNA]</scope>
    <source>
        <strain evidence="5 6">T1</strain>
    </source>
</reference>
<feature type="signal peptide" evidence="4">
    <location>
        <begin position="1"/>
        <end position="24"/>
    </location>
</feature>
<dbReference type="PANTHER" id="PTHR22550">
    <property type="entry name" value="SPORE GERMINATION PROTEIN"/>
    <property type="match status" value="1"/>
</dbReference>
<dbReference type="Proteomes" id="UP000665561">
    <property type="component" value="Unassembled WGS sequence"/>
</dbReference>
<gene>
    <name evidence="5" type="ORF">GT019_16565</name>
</gene>
<keyword evidence="4" id="KW-0732">Signal</keyword>
<feature type="transmembrane region" description="Helical" evidence="3">
    <location>
        <begin position="334"/>
        <end position="353"/>
    </location>
</feature>
<keyword evidence="3" id="KW-0812">Transmembrane</keyword>
<sequence length="545" mass="59765">MITAFPIFAIHCLFASLTFSWRWTAVSAAQHASSGDTSPEQTIHDPISESLAENERLIGGYFAHCYDIVFRRAHIFGQVPVLVVYLDGLVDTKALDAVLLKPWMLEAPRPGLDELNAADLMLEQRLVSIAKTNTTGTMDDVVKSILSGNVAILSDGSAQAVTAELNGFEQRAVEEPASETTVRGPKEGFTESLNANTGMLRRKLRSPKLKMESMSVGNLSKTTIVIAYIEGIVQASVLEEVRGRISQIKIDTVLDGAFVEEFIEDHPFTFFPQVQNTERPDIVASCLAERKVAVFVDGTPFVLIVPCTFWNAFQSADDYYERFLYATVIRWLRMILITTSLYLPSIYVAISTFHPQLLPTNFLISITSAREGVPFPAVIEALLIEFLFEGLREAGLRMPRPNGSAISIVGALVIGQAAVQAGIISAPIVIVVSLTGIASLITPRYSMGMAFRLLRFPMLVCSGMFGLYGVTMASLFLLIHLTNLESFGVPYLSPIAPLTRSELKDVLIRAPWWKMHTLPLSGSAKRHVRIPNGQRPGGSQGDEAS</sequence>
<dbReference type="EMBL" id="JAAAMV010000012">
    <property type="protein sequence ID" value="NBD25496.1"/>
    <property type="molecule type" value="Genomic_DNA"/>
</dbReference>
<comment type="similarity">
    <text evidence="1">Belongs to the GerABKA family.</text>
</comment>
<feature type="transmembrane region" description="Helical" evidence="3">
    <location>
        <begin position="428"/>
        <end position="447"/>
    </location>
</feature>
<evidence type="ECO:0000256" key="1">
    <source>
        <dbReference type="ARBA" id="ARBA00005278"/>
    </source>
</evidence>
<proteinExistence type="inferred from homology"/>
<feature type="transmembrane region" description="Helical" evidence="3">
    <location>
        <begin position="459"/>
        <end position="481"/>
    </location>
</feature>
<keyword evidence="3" id="KW-1133">Transmembrane helix</keyword>
<keyword evidence="2 3" id="KW-0472">Membrane</keyword>
<dbReference type="PANTHER" id="PTHR22550:SF5">
    <property type="entry name" value="LEUCINE ZIPPER PROTEIN 4"/>
    <property type="match status" value="1"/>
</dbReference>
<accession>A0ABW9XT13</accession>
<name>A0ABW9XT13_9BACL</name>
<evidence type="ECO:0000313" key="5">
    <source>
        <dbReference type="EMBL" id="NBD25496.1"/>
    </source>
</evidence>
<dbReference type="InterPro" id="IPR050768">
    <property type="entry name" value="UPF0353/GerABKA_families"/>
</dbReference>
<evidence type="ECO:0000256" key="4">
    <source>
        <dbReference type="SAM" id="SignalP"/>
    </source>
</evidence>
<evidence type="ECO:0000313" key="6">
    <source>
        <dbReference type="Proteomes" id="UP000665561"/>
    </source>
</evidence>
<organism evidence="5 6">
    <name type="scientific">Paenibacillus glycinis</name>
    <dbReference type="NCBI Taxonomy" id="2697035"/>
    <lineage>
        <taxon>Bacteria</taxon>
        <taxon>Bacillati</taxon>
        <taxon>Bacillota</taxon>
        <taxon>Bacilli</taxon>
        <taxon>Bacillales</taxon>
        <taxon>Paenibacillaceae</taxon>
        <taxon>Paenibacillus</taxon>
    </lineage>
</organism>
<comment type="caution">
    <text evidence="5">The sequence shown here is derived from an EMBL/GenBank/DDBJ whole genome shotgun (WGS) entry which is preliminary data.</text>
</comment>
<keyword evidence="6" id="KW-1185">Reference proteome</keyword>